<evidence type="ECO:0000313" key="2">
    <source>
        <dbReference type="EMBL" id="TDR42459.1"/>
    </source>
</evidence>
<evidence type="ECO:0000313" key="3">
    <source>
        <dbReference type="Proteomes" id="UP000295293"/>
    </source>
</evidence>
<evidence type="ECO:0000256" key="1">
    <source>
        <dbReference type="SAM" id="MobiDB-lite"/>
    </source>
</evidence>
<gene>
    <name evidence="2" type="ORF">DFR29_10842</name>
</gene>
<feature type="region of interest" description="Disordered" evidence="1">
    <location>
        <begin position="63"/>
        <end position="83"/>
    </location>
</feature>
<dbReference type="AlphaFoldDB" id="A0A4R6YVE7"/>
<dbReference type="OrthoDB" id="6023176at2"/>
<dbReference type="RefSeq" id="WP_133819282.1">
    <property type="nucleotide sequence ID" value="NZ_SNZH01000008.1"/>
</dbReference>
<dbReference type="Proteomes" id="UP000295293">
    <property type="component" value="Unassembled WGS sequence"/>
</dbReference>
<accession>A0A4R6YVE7</accession>
<reference evidence="2 3" key="1">
    <citation type="submission" date="2019-03" db="EMBL/GenBank/DDBJ databases">
        <title>Genomic Encyclopedia of Type Strains, Phase IV (KMG-IV): sequencing the most valuable type-strain genomes for metagenomic binning, comparative biology and taxonomic classification.</title>
        <authorList>
            <person name="Goeker M."/>
        </authorList>
    </citation>
    <scope>NUCLEOTIDE SEQUENCE [LARGE SCALE GENOMIC DNA]</scope>
    <source>
        <strain evidence="2 3">DSM 21667</strain>
    </source>
</reference>
<comment type="caution">
    <text evidence="2">The sequence shown here is derived from an EMBL/GenBank/DDBJ whole genome shotgun (WGS) entry which is preliminary data.</text>
</comment>
<proteinExistence type="predicted"/>
<sequence length="135" mass="14620">MAHIHTPGLVLRLDPDELLNQGARCSCDIDLAVKAQHYFLCIDSDAKEAIWLPLLTGPRVGSREIPSAAKTGHPRWTSGSSHYPTDQIWRASHKAVQRAASVAHDQTTGKTANAVALKFVPPRSDFPATVDTGLT</sequence>
<protein>
    <submittedName>
        <fullName evidence="2">Uncharacterized protein</fullName>
    </submittedName>
</protein>
<organism evidence="2 3">
    <name type="scientific">Tahibacter aquaticus</name>
    <dbReference type="NCBI Taxonomy" id="520092"/>
    <lineage>
        <taxon>Bacteria</taxon>
        <taxon>Pseudomonadati</taxon>
        <taxon>Pseudomonadota</taxon>
        <taxon>Gammaproteobacteria</taxon>
        <taxon>Lysobacterales</taxon>
        <taxon>Rhodanobacteraceae</taxon>
        <taxon>Tahibacter</taxon>
    </lineage>
</organism>
<name>A0A4R6YVE7_9GAMM</name>
<keyword evidence="3" id="KW-1185">Reference proteome</keyword>
<dbReference type="EMBL" id="SNZH01000008">
    <property type="protein sequence ID" value="TDR42459.1"/>
    <property type="molecule type" value="Genomic_DNA"/>
</dbReference>